<dbReference type="OrthoDB" id="8794567at2"/>
<dbReference type="AlphaFoldDB" id="A0A430KR76"/>
<dbReference type="PIRSF" id="PIRSF006257">
    <property type="entry name" value="UCP006257"/>
    <property type="match status" value="1"/>
</dbReference>
<dbReference type="PANTHER" id="PTHR39586">
    <property type="entry name" value="CYTOPLASMIC PROTEIN-RELATED"/>
    <property type="match status" value="1"/>
</dbReference>
<name>A0A430KR76_9GAMM</name>
<protein>
    <submittedName>
        <fullName evidence="2">YqcC family protein</fullName>
    </submittedName>
</protein>
<dbReference type="Pfam" id="PF04287">
    <property type="entry name" value="DUF446"/>
    <property type="match status" value="1"/>
</dbReference>
<evidence type="ECO:0000313" key="3">
    <source>
        <dbReference type="Proteomes" id="UP000283087"/>
    </source>
</evidence>
<dbReference type="Gene3D" id="1.20.1440.40">
    <property type="entry name" value="YqcC-like"/>
    <property type="match status" value="1"/>
</dbReference>
<dbReference type="InterPro" id="IPR007384">
    <property type="entry name" value="UCP006257"/>
</dbReference>
<evidence type="ECO:0000313" key="2">
    <source>
        <dbReference type="EMBL" id="RTE65995.1"/>
    </source>
</evidence>
<keyword evidence="3" id="KW-1185">Reference proteome</keyword>
<comment type="caution">
    <text evidence="2">The sequence shown here is derived from an EMBL/GenBank/DDBJ whole genome shotgun (WGS) entry which is preliminary data.</text>
</comment>
<dbReference type="Proteomes" id="UP000283087">
    <property type="component" value="Unassembled WGS sequence"/>
</dbReference>
<feature type="domain" description="YqcC-like" evidence="1">
    <location>
        <begin position="7"/>
        <end position="103"/>
    </location>
</feature>
<sequence>MTAYAELQQLLLEIEAEMRAWSVWSATPPPASALQSIQPFAIDTLSFWQWVQWIMVPRLQQMIEQHQPLPPNSNMAPMAQEAVVNSGIKSSKLIDYFNSLDQLLTHSPSASQ</sequence>
<organism evidence="2 3">
    <name type="scientific">Amphritea opalescens</name>
    <dbReference type="NCBI Taxonomy" id="2490544"/>
    <lineage>
        <taxon>Bacteria</taxon>
        <taxon>Pseudomonadati</taxon>
        <taxon>Pseudomonadota</taxon>
        <taxon>Gammaproteobacteria</taxon>
        <taxon>Oceanospirillales</taxon>
        <taxon>Oceanospirillaceae</taxon>
        <taxon>Amphritea</taxon>
    </lineage>
</organism>
<dbReference type="InterPro" id="IPR036814">
    <property type="entry name" value="YqcC-like_sf"/>
</dbReference>
<proteinExistence type="predicted"/>
<dbReference type="RefSeq" id="WP_126158502.1">
    <property type="nucleotide sequence ID" value="NZ_RQXW01000007.1"/>
</dbReference>
<evidence type="ECO:0000259" key="1">
    <source>
        <dbReference type="Pfam" id="PF04287"/>
    </source>
</evidence>
<dbReference type="SUPFAM" id="SSF158452">
    <property type="entry name" value="YqcC-like"/>
    <property type="match status" value="1"/>
</dbReference>
<dbReference type="InterPro" id="IPR023376">
    <property type="entry name" value="YqcC-like_dom"/>
</dbReference>
<dbReference type="EMBL" id="RQXW01000007">
    <property type="protein sequence ID" value="RTE65995.1"/>
    <property type="molecule type" value="Genomic_DNA"/>
</dbReference>
<gene>
    <name evidence="2" type="ORF">EH243_09950</name>
</gene>
<dbReference type="PANTHER" id="PTHR39586:SF1">
    <property type="entry name" value="CYTOPLASMIC PROTEIN"/>
    <property type="match status" value="1"/>
</dbReference>
<accession>A0A430KR76</accession>
<dbReference type="GO" id="GO:0044010">
    <property type="term" value="P:single-species biofilm formation"/>
    <property type="evidence" value="ECO:0007669"/>
    <property type="project" value="TreeGrafter"/>
</dbReference>
<reference evidence="2 3" key="1">
    <citation type="submission" date="2018-11" db="EMBL/GenBank/DDBJ databases">
        <title>The draft genome sequence of Amphritea opalescens ANRC-JH13T.</title>
        <authorList>
            <person name="Fang Z."/>
            <person name="Zhang Y."/>
            <person name="Han X."/>
        </authorList>
    </citation>
    <scope>NUCLEOTIDE SEQUENCE [LARGE SCALE GENOMIC DNA]</scope>
    <source>
        <strain evidence="2 3">ANRC-JH13</strain>
    </source>
</reference>